<dbReference type="Proteomes" id="UP000016922">
    <property type="component" value="Unassembled WGS sequence"/>
</dbReference>
<evidence type="ECO:0000259" key="5">
    <source>
        <dbReference type="Pfam" id="PF01565"/>
    </source>
</evidence>
<evidence type="ECO:0000256" key="2">
    <source>
        <dbReference type="ARBA" id="ARBA00022630"/>
    </source>
</evidence>
<dbReference type="InterPro" id="IPR036318">
    <property type="entry name" value="FAD-bd_PCMH-like_sf"/>
</dbReference>
<dbReference type="GO" id="GO:0016491">
    <property type="term" value="F:oxidoreductase activity"/>
    <property type="evidence" value="ECO:0007669"/>
    <property type="project" value="UniProtKB-KW"/>
</dbReference>
<evidence type="ECO:0000313" key="6">
    <source>
        <dbReference type="EMBL" id="EPE29503.1"/>
    </source>
</evidence>
<sequence length="133" mass="13655">MAPTVGSFLSSVGVVGAEVGSLTDAYEKKTSPSLFVACFSTIGQEVILLDLQRLNQDTLSEDKTFASLGPGGRWGTAIAALDAQEATIIGGRIPDVGIGGLILGDGLFRGSGEYGLAADNVKNFENTAIFSGL</sequence>
<dbReference type="PANTHER" id="PTHR42973">
    <property type="entry name" value="BINDING OXIDOREDUCTASE, PUTATIVE (AFU_ORTHOLOGUE AFUA_1G17690)-RELATED"/>
    <property type="match status" value="1"/>
</dbReference>
<keyword evidence="7" id="KW-1185">Reference proteome</keyword>
<dbReference type="GeneID" id="19459721"/>
<evidence type="ECO:0000256" key="4">
    <source>
        <dbReference type="ARBA" id="ARBA00023002"/>
    </source>
</evidence>
<dbReference type="AlphaFoldDB" id="S3DSU4"/>
<dbReference type="KEGG" id="glz:GLAREA_00663"/>
<evidence type="ECO:0000256" key="3">
    <source>
        <dbReference type="ARBA" id="ARBA00022827"/>
    </source>
</evidence>
<keyword evidence="3" id="KW-0274">FAD</keyword>
<feature type="domain" description="FAD linked oxidase N-terminal" evidence="5">
    <location>
        <begin position="43"/>
        <end position="125"/>
    </location>
</feature>
<reference evidence="6 7" key="1">
    <citation type="journal article" date="2013" name="BMC Genomics">
        <title>Genomics-driven discovery of the pneumocandin biosynthetic gene cluster in the fungus Glarea lozoyensis.</title>
        <authorList>
            <person name="Chen L."/>
            <person name="Yue Q."/>
            <person name="Zhang X."/>
            <person name="Xiang M."/>
            <person name="Wang C."/>
            <person name="Li S."/>
            <person name="Che Y."/>
            <person name="Ortiz-Lopez F.J."/>
            <person name="Bills G.F."/>
            <person name="Liu X."/>
            <person name="An Z."/>
        </authorList>
    </citation>
    <scope>NUCLEOTIDE SEQUENCE [LARGE SCALE GENOMIC DNA]</scope>
    <source>
        <strain evidence="7">ATCC 20868 / MF5171</strain>
    </source>
</reference>
<evidence type="ECO:0000256" key="1">
    <source>
        <dbReference type="ARBA" id="ARBA00005466"/>
    </source>
</evidence>
<keyword evidence="2" id="KW-0285">Flavoprotein</keyword>
<dbReference type="Gene3D" id="3.30.465.10">
    <property type="match status" value="1"/>
</dbReference>
<dbReference type="InterPro" id="IPR016169">
    <property type="entry name" value="FAD-bd_PCMH_sub2"/>
</dbReference>
<dbReference type="InterPro" id="IPR006094">
    <property type="entry name" value="Oxid_FAD_bind_N"/>
</dbReference>
<accession>S3DSU4</accession>
<dbReference type="OrthoDB" id="2151789at2759"/>
<proteinExistence type="inferred from homology"/>
<protein>
    <submittedName>
        <fullName evidence="6">FAD-binding protein</fullName>
    </submittedName>
</protein>
<dbReference type="SUPFAM" id="SSF56176">
    <property type="entry name" value="FAD-binding/transporter-associated domain-like"/>
    <property type="match status" value="1"/>
</dbReference>
<dbReference type="Pfam" id="PF01565">
    <property type="entry name" value="FAD_binding_4"/>
    <property type="match status" value="1"/>
</dbReference>
<gene>
    <name evidence="6" type="ORF">GLAREA_00663</name>
</gene>
<dbReference type="InterPro" id="IPR050416">
    <property type="entry name" value="FAD-linked_Oxidoreductase"/>
</dbReference>
<comment type="similarity">
    <text evidence="1">Belongs to the oxygen-dependent FAD-linked oxidoreductase family.</text>
</comment>
<dbReference type="HOGENOM" id="CLU_1906924_0_0_1"/>
<keyword evidence="4" id="KW-0560">Oxidoreductase</keyword>
<evidence type="ECO:0000313" key="7">
    <source>
        <dbReference type="Proteomes" id="UP000016922"/>
    </source>
</evidence>
<name>S3DSU4_GLAL2</name>
<dbReference type="EMBL" id="KE145367">
    <property type="protein sequence ID" value="EPE29503.1"/>
    <property type="molecule type" value="Genomic_DNA"/>
</dbReference>
<organism evidence="6 7">
    <name type="scientific">Glarea lozoyensis (strain ATCC 20868 / MF5171)</name>
    <dbReference type="NCBI Taxonomy" id="1116229"/>
    <lineage>
        <taxon>Eukaryota</taxon>
        <taxon>Fungi</taxon>
        <taxon>Dikarya</taxon>
        <taxon>Ascomycota</taxon>
        <taxon>Pezizomycotina</taxon>
        <taxon>Leotiomycetes</taxon>
        <taxon>Helotiales</taxon>
        <taxon>Helotiaceae</taxon>
        <taxon>Glarea</taxon>
    </lineage>
</organism>
<dbReference type="RefSeq" id="XP_008083612.1">
    <property type="nucleotide sequence ID" value="XM_008085421.1"/>
</dbReference>
<dbReference type="GO" id="GO:0050660">
    <property type="term" value="F:flavin adenine dinucleotide binding"/>
    <property type="evidence" value="ECO:0007669"/>
    <property type="project" value="InterPro"/>
</dbReference>
<dbReference type="PANTHER" id="PTHR42973:SF54">
    <property type="entry name" value="FAD-BINDING PCMH-TYPE DOMAIN-CONTAINING PROTEIN"/>
    <property type="match status" value="1"/>
</dbReference>